<protein>
    <submittedName>
        <fullName evidence="1">Uncharacterized protein</fullName>
    </submittedName>
</protein>
<proteinExistence type="predicted"/>
<accession>A0A6M5YXI0</accession>
<evidence type="ECO:0000313" key="1">
    <source>
        <dbReference type="EMBL" id="QJW97913.1"/>
    </source>
</evidence>
<sequence>MLDCNDPNANWFDSIVNGESRGRKQGRSRSTPALAQILRVKYGVE</sequence>
<name>A0A6M5YXI0_9BACT</name>
<keyword evidence="2" id="KW-1185">Reference proteome</keyword>
<dbReference type="Proteomes" id="UP000503447">
    <property type="component" value="Chromosome"/>
</dbReference>
<dbReference type="AlphaFoldDB" id="A0A6M5YXI0"/>
<organism evidence="1 2">
    <name type="scientific">Frigoriglobus tundricola</name>
    <dbReference type="NCBI Taxonomy" id="2774151"/>
    <lineage>
        <taxon>Bacteria</taxon>
        <taxon>Pseudomonadati</taxon>
        <taxon>Planctomycetota</taxon>
        <taxon>Planctomycetia</taxon>
        <taxon>Gemmatales</taxon>
        <taxon>Gemmataceae</taxon>
        <taxon>Frigoriglobus</taxon>
    </lineage>
</organism>
<dbReference type="KEGG" id="ftj:FTUN_5493"/>
<dbReference type="EMBL" id="CP053452">
    <property type="protein sequence ID" value="QJW97913.1"/>
    <property type="molecule type" value="Genomic_DNA"/>
</dbReference>
<reference evidence="2" key="1">
    <citation type="submission" date="2020-05" db="EMBL/GenBank/DDBJ databases">
        <title>Frigoriglobus tundricola gen. nov., sp. nov., a psychrotolerant cellulolytic planctomycete of the family Gemmataceae with two divergent copies of 16S rRNA gene.</title>
        <authorList>
            <person name="Kulichevskaya I.S."/>
            <person name="Ivanova A.A."/>
            <person name="Naumoff D.G."/>
            <person name="Beletsky A.V."/>
            <person name="Rijpstra W.I.C."/>
            <person name="Sinninghe Damste J.S."/>
            <person name="Mardanov A.V."/>
            <person name="Ravin N.V."/>
            <person name="Dedysh S.N."/>
        </authorList>
    </citation>
    <scope>NUCLEOTIDE SEQUENCE [LARGE SCALE GENOMIC DNA]</scope>
    <source>
        <strain evidence="2">PL17</strain>
    </source>
</reference>
<gene>
    <name evidence="1" type="ORF">FTUN_5493</name>
</gene>
<evidence type="ECO:0000313" key="2">
    <source>
        <dbReference type="Proteomes" id="UP000503447"/>
    </source>
</evidence>